<organism evidence="2 3">
    <name type="scientific">Halohasta litorea</name>
    <dbReference type="NCBI Taxonomy" id="869891"/>
    <lineage>
        <taxon>Archaea</taxon>
        <taxon>Methanobacteriati</taxon>
        <taxon>Methanobacteriota</taxon>
        <taxon>Stenosarchaea group</taxon>
        <taxon>Halobacteria</taxon>
        <taxon>Halobacteriales</taxon>
        <taxon>Haloferacaceae</taxon>
        <taxon>Halohasta</taxon>
    </lineage>
</organism>
<evidence type="ECO:0000313" key="3">
    <source>
        <dbReference type="Proteomes" id="UP001597052"/>
    </source>
</evidence>
<dbReference type="Proteomes" id="UP001597052">
    <property type="component" value="Unassembled WGS sequence"/>
</dbReference>
<reference evidence="2 3" key="1">
    <citation type="journal article" date="2019" name="Int. J. Syst. Evol. Microbiol.">
        <title>The Global Catalogue of Microorganisms (GCM) 10K type strain sequencing project: providing services to taxonomists for standard genome sequencing and annotation.</title>
        <authorList>
            <consortium name="The Broad Institute Genomics Platform"/>
            <consortium name="The Broad Institute Genome Sequencing Center for Infectious Disease"/>
            <person name="Wu L."/>
            <person name="Ma J."/>
        </authorList>
    </citation>
    <scope>NUCLEOTIDE SEQUENCE [LARGE SCALE GENOMIC DNA]</scope>
    <source>
        <strain evidence="2 3">CGMCC 1.10593</strain>
    </source>
</reference>
<dbReference type="InterPro" id="IPR054266">
    <property type="entry name" value="DUF6997"/>
</dbReference>
<feature type="domain" description="DUF6997" evidence="1">
    <location>
        <begin position="113"/>
        <end position="271"/>
    </location>
</feature>
<proteinExistence type="predicted"/>
<keyword evidence="3" id="KW-1185">Reference proteome</keyword>
<comment type="caution">
    <text evidence="2">The sequence shown here is derived from an EMBL/GenBank/DDBJ whole genome shotgun (WGS) entry which is preliminary data.</text>
</comment>
<evidence type="ECO:0000259" key="1">
    <source>
        <dbReference type="Pfam" id="PF22518"/>
    </source>
</evidence>
<accession>A0ABD6DBV9</accession>
<name>A0ABD6DBV9_9EURY</name>
<dbReference type="AlphaFoldDB" id="A0ABD6DBV9"/>
<dbReference type="EMBL" id="JBHUDM010000010">
    <property type="protein sequence ID" value="MFD1643821.1"/>
    <property type="molecule type" value="Genomic_DNA"/>
</dbReference>
<protein>
    <submittedName>
        <fullName evidence="2">DUF6997 domain-containing protein</fullName>
    </submittedName>
</protein>
<evidence type="ECO:0000313" key="2">
    <source>
        <dbReference type="EMBL" id="MFD1643821.1"/>
    </source>
</evidence>
<dbReference type="Pfam" id="PF22518">
    <property type="entry name" value="DUF6997"/>
    <property type="match status" value="1"/>
</dbReference>
<dbReference type="RefSeq" id="WP_256397750.1">
    <property type="nucleotide sequence ID" value="NZ_JANHDJ010000012.1"/>
</dbReference>
<gene>
    <name evidence="2" type="ORF">ACFSBW_18360</name>
</gene>
<sequence>MTDSHWQAAIQTARNSKSGIYGPQSFRDYITDIGQDPRDYRTAAEISIDKRRDLASELEQNDMMVLRLGRAPDGTGTQFALVEAEGGLDDFFIDEATFDSDQYTELDLRPESQDAQNFAQQTQDRLRAYQLLPQFSESSLVNLALTSGLVSRTLGLDVETVGAAPATVASTFEFEFQPHPATPVTLRHNNGQVEVDACFVSRRNGKRVLIVLEAKTGTKRSLAKHKLFYPLMSLQSEASNEDFEIIPVYLRAQEIKGGIDYHIYECTPFDGEKPVLSSVRVDSHSQYRLRI</sequence>